<dbReference type="Gene3D" id="2.60.40.2340">
    <property type="match status" value="1"/>
</dbReference>
<dbReference type="EMBL" id="JAQNWR010000017">
    <property type="protein sequence ID" value="MDC2410329.1"/>
    <property type="molecule type" value="Genomic_DNA"/>
</dbReference>
<feature type="domain" description="Putative carbohydrate metabolism" evidence="2">
    <location>
        <begin position="263"/>
        <end position="517"/>
    </location>
</feature>
<gene>
    <name evidence="8" type="ORF">DW206_25380</name>
    <name evidence="7" type="ORF">DWX70_05650</name>
    <name evidence="5" type="ORF">F3B53_01260</name>
    <name evidence="6" type="ORF">PO240_20860</name>
</gene>
<organism evidence="7 9">
    <name type="scientific">Bacteroides ovatus</name>
    <dbReference type="NCBI Taxonomy" id="28116"/>
    <lineage>
        <taxon>Bacteria</taxon>
        <taxon>Pseudomonadati</taxon>
        <taxon>Bacteroidota</taxon>
        <taxon>Bacteroidia</taxon>
        <taxon>Bacteroidales</taxon>
        <taxon>Bacteroidaceae</taxon>
        <taxon>Bacteroides</taxon>
    </lineage>
</organism>
<dbReference type="AlphaFoldDB" id="A0A3E5HTL2"/>
<feature type="signal peptide" evidence="1">
    <location>
        <begin position="1"/>
        <end position="23"/>
    </location>
</feature>
<evidence type="ECO:0000313" key="7">
    <source>
        <dbReference type="EMBL" id="RGS86486.1"/>
    </source>
</evidence>
<evidence type="ECO:0000313" key="11">
    <source>
        <dbReference type="Proteomes" id="UP000375690"/>
    </source>
</evidence>
<proteinExistence type="predicted"/>
<dbReference type="Proteomes" id="UP001214017">
    <property type="component" value="Unassembled WGS sequence"/>
</dbReference>
<dbReference type="RefSeq" id="WP_004298014.1">
    <property type="nucleotide sequence ID" value="NZ_BAABYJ010000001.1"/>
</dbReference>
<evidence type="ECO:0000313" key="9">
    <source>
        <dbReference type="Proteomes" id="UP000266492"/>
    </source>
</evidence>
<dbReference type="InterPro" id="IPR032186">
    <property type="entry name" value="DUF5018"/>
</dbReference>
<dbReference type="EMBL" id="QRVZ01000003">
    <property type="protein sequence ID" value="RGS86486.1"/>
    <property type="molecule type" value="Genomic_DNA"/>
</dbReference>
<dbReference type="EMBL" id="VWFC01000001">
    <property type="protein sequence ID" value="KAB1331419.1"/>
    <property type="molecule type" value="Genomic_DNA"/>
</dbReference>
<dbReference type="Pfam" id="PF13944">
    <property type="entry name" value="Calycin_like"/>
    <property type="match status" value="1"/>
</dbReference>
<dbReference type="GeneID" id="29452534"/>
<evidence type="ECO:0000313" key="5">
    <source>
        <dbReference type="EMBL" id="KAB1331419.1"/>
    </source>
</evidence>
<dbReference type="Proteomes" id="UP000283329">
    <property type="component" value="Unassembled WGS sequence"/>
</dbReference>
<reference evidence="6" key="3">
    <citation type="submission" date="2022-10" db="EMBL/GenBank/DDBJ databases">
        <title>Human gut microbiome strain richness.</title>
        <authorList>
            <person name="Chen-Liaw A."/>
        </authorList>
    </citation>
    <scope>NUCLEOTIDE SEQUENCE</scope>
    <source>
        <strain evidence="6">F7_m1001271B151109d0_201107</strain>
    </source>
</reference>
<dbReference type="Proteomes" id="UP000266492">
    <property type="component" value="Unassembled WGS sequence"/>
</dbReference>
<evidence type="ECO:0000259" key="4">
    <source>
        <dbReference type="Pfam" id="PF16410"/>
    </source>
</evidence>
<keyword evidence="1" id="KW-0732">Signal</keyword>
<dbReference type="InterPro" id="IPR025112">
    <property type="entry name" value="PCMD"/>
</dbReference>
<evidence type="ECO:0000256" key="1">
    <source>
        <dbReference type="SAM" id="SignalP"/>
    </source>
</evidence>
<sequence length="520" mass="56424">MKKKLFYYLFAVLCTATLFTSCSDDDDEVKYPIDTELAGGYVGNLSVNVDGNQMGTTENQKITISQSNKETNQIALSLKNFTFLVNVGDIEVDPCTVKAIDGGYAFEGQQNLDLVQPLGNCPVSISGTVKGSNINIEIGVKVGAPLNQNVKATFVGRKLTGSESSEAKIISFILDDDIVTEQPIINEEEGIVTFKVSDAAVDDDLSGMIPTIVVSSKAKITPASGVAQDFSNGKKVEYTVTAEDGTTKKYSVFIAGSSDYYSFETWKSLNDGAFEEPDGGWATSNTGVWFIKTVYPDVYNGDYPVVKSEDAKDGAVGVKLITLDTKGQAGADWGFIKIPAIPKVTSGSLFLGTFETDIQNTLNSTKFGNPYYSKPISVQFSYKYTPGAVYYTCPDPVKAEAVTEDPNTTDECSVTAVIYEVPYWETVDPDDANNKAYDKRLTGANLYTNTDQVIAMATFSSGVQEDYKDITLTLNYEKDYDPTKKYRFAIVFSSSKNGDKFSGAPGSTLIVDNVKVVAEK</sequence>
<feature type="domain" description="Lipocalin-like" evidence="3">
    <location>
        <begin position="37"/>
        <end position="156"/>
    </location>
</feature>
<dbReference type="Gene3D" id="2.40.128.350">
    <property type="match status" value="1"/>
</dbReference>
<feature type="domain" description="DUF5018" evidence="4">
    <location>
        <begin position="163"/>
        <end position="255"/>
    </location>
</feature>
<dbReference type="InterPro" id="IPR024311">
    <property type="entry name" value="Lipocalin-like"/>
</dbReference>
<evidence type="ECO:0000259" key="3">
    <source>
        <dbReference type="Pfam" id="PF13944"/>
    </source>
</evidence>
<dbReference type="Pfam" id="PF13201">
    <property type="entry name" value="PCMD"/>
    <property type="match status" value="1"/>
</dbReference>
<dbReference type="KEGG" id="boa:Bovatus_02035"/>
<evidence type="ECO:0000313" key="6">
    <source>
        <dbReference type="EMBL" id="MDC2410329.1"/>
    </source>
</evidence>
<evidence type="ECO:0000259" key="2">
    <source>
        <dbReference type="Pfam" id="PF13201"/>
    </source>
</evidence>
<evidence type="ECO:0000313" key="8">
    <source>
        <dbReference type="EMBL" id="RHH38859.1"/>
    </source>
</evidence>
<dbReference type="EMBL" id="QRJR01000047">
    <property type="protein sequence ID" value="RHH38859.1"/>
    <property type="molecule type" value="Genomic_DNA"/>
</dbReference>
<protein>
    <submittedName>
        <fullName evidence="6">PCMD domain-containing protein</fullName>
    </submittedName>
</protein>
<dbReference type="Proteomes" id="UP000375690">
    <property type="component" value="Unassembled WGS sequence"/>
</dbReference>
<dbReference type="InterPro" id="IPR038653">
    <property type="entry name" value="Put_CMD_sf"/>
</dbReference>
<dbReference type="Gene3D" id="2.60.120.890">
    <property type="entry name" value="BT2081, beta-jelly-roll domain"/>
    <property type="match status" value="1"/>
</dbReference>
<reference evidence="9 10" key="1">
    <citation type="submission" date="2018-08" db="EMBL/GenBank/DDBJ databases">
        <title>A genome reference for cultivated species of the human gut microbiota.</title>
        <authorList>
            <person name="Zou Y."/>
            <person name="Xue W."/>
            <person name="Luo G."/>
        </authorList>
    </citation>
    <scope>NUCLEOTIDE SEQUENCE [LARGE SCALE GENOMIC DNA]</scope>
    <source>
        <strain evidence="7 9">AF20-9LB</strain>
        <strain evidence="8 10">AM17-48</strain>
    </source>
</reference>
<feature type="chain" id="PRO_5042709619" evidence="1">
    <location>
        <begin position="24"/>
        <end position="520"/>
    </location>
</feature>
<reference evidence="5 11" key="2">
    <citation type="journal article" date="2019" name="Nat. Med.">
        <title>A library of human gut bacterial isolates paired with longitudinal multiomics data enables mechanistic microbiome research.</title>
        <authorList>
            <person name="Poyet M."/>
            <person name="Groussin M."/>
            <person name="Gibbons S.M."/>
            <person name="Avila-Pacheco J."/>
            <person name="Jiang X."/>
            <person name="Kearney S.M."/>
            <person name="Perrotta A.R."/>
            <person name="Berdy B."/>
            <person name="Zhao S."/>
            <person name="Lieberman T.D."/>
            <person name="Swanson P.K."/>
            <person name="Smith M."/>
            <person name="Roesemann S."/>
            <person name="Alexander J.E."/>
            <person name="Rich S.A."/>
            <person name="Livny J."/>
            <person name="Vlamakis H."/>
            <person name="Clish C."/>
            <person name="Bullock K."/>
            <person name="Deik A."/>
            <person name="Scott J."/>
            <person name="Pierce K.A."/>
            <person name="Xavier R.J."/>
            <person name="Alm E.J."/>
        </authorList>
    </citation>
    <scope>NUCLEOTIDE SEQUENCE [LARGE SCALE GENOMIC DNA]</scope>
    <source>
        <strain evidence="5 11">BIOML-A2</strain>
    </source>
</reference>
<dbReference type="PROSITE" id="PS51257">
    <property type="entry name" value="PROKAR_LIPOPROTEIN"/>
    <property type="match status" value="1"/>
</dbReference>
<dbReference type="Pfam" id="PF16410">
    <property type="entry name" value="DUF5018"/>
    <property type="match status" value="1"/>
</dbReference>
<comment type="caution">
    <text evidence="7">The sequence shown here is derived from an EMBL/GenBank/DDBJ whole genome shotgun (WGS) entry which is preliminary data.</text>
</comment>
<evidence type="ECO:0000313" key="10">
    <source>
        <dbReference type="Proteomes" id="UP000283329"/>
    </source>
</evidence>
<accession>A0A3E5HTL2</accession>
<name>A0A3E5HTL2_BACOV</name>